<dbReference type="EMBL" id="AZRA01000104">
    <property type="protein sequence ID" value="KDB50936.1"/>
    <property type="molecule type" value="Genomic_DNA"/>
</dbReference>
<evidence type="ECO:0000313" key="2">
    <source>
        <dbReference type="EMBL" id="KDB50936.1"/>
    </source>
</evidence>
<feature type="region of interest" description="Disordered" evidence="1">
    <location>
        <begin position="79"/>
        <end position="108"/>
    </location>
</feature>
<dbReference type="Proteomes" id="UP000026714">
    <property type="component" value="Unassembled WGS sequence"/>
</dbReference>
<evidence type="ECO:0000313" key="3">
    <source>
        <dbReference type="Proteomes" id="UP000026714"/>
    </source>
</evidence>
<gene>
    <name evidence="2" type="ORF">X805_34420</name>
</gene>
<sequence>MLGHQRHGRAPNVLDRKDSDSRPVIDGGRSGSGRSDSIMRIPAAMAGFAWVFRSFAAGDPVRTRTGARAAEADRLHAAAGDPVRDERPDLNGKPVKSRRCPRNGQREKIRSRCHWSHGFREGDPIGRATPALASPDTGLKHAHWHRGGRRPDDTGLHRSPCRTGPGPVPSDPRPMPPAILSRQPHGACGRQA</sequence>
<feature type="compositionally biased region" description="Basic and acidic residues" evidence="1">
    <location>
        <begin position="14"/>
        <end position="23"/>
    </location>
</feature>
<evidence type="ECO:0000256" key="1">
    <source>
        <dbReference type="SAM" id="MobiDB-lite"/>
    </source>
</evidence>
<feature type="compositionally biased region" description="Pro residues" evidence="1">
    <location>
        <begin position="166"/>
        <end position="177"/>
    </location>
</feature>
<name>A0A059KHL6_9BURK</name>
<comment type="caution">
    <text evidence="2">The sequence shown here is derived from an EMBL/GenBank/DDBJ whole genome shotgun (WGS) entry which is preliminary data.</text>
</comment>
<feature type="region of interest" description="Disordered" evidence="1">
    <location>
        <begin position="1"/>
        <end position="36"/>
    </location>
</feature>
<keyword evidence="3" id="KW-1185">Reference proteome</keyword>
<organism evidence="2 3">
    <name type="scientific">Sphaerotilus natans subsp. natans DSM 6575</name>
    <dbReference type="NCBI Taxonomy" id="1286631"/>
    <lineage>
        <taxon>Bacteria</taxon>
        <taxon>Pseudomonadati</taxon>
        <taxon>Pseudomonadota</taxon>
        <taxon>Betaproteobacteria</taxon>
        <taxon>Burkholderiales</taxon>
        <taxon>Sphaerotilaceae</taxon>
        <taxon>Sphaerotilus</taxon>
    </lineage>
</organism>
<dbReference type="AlphaFoldDB" id="A0A059KHL6"/>
<reference evidence="2 3" key="1">
    <citation type="journal article" date="2014" name="FEMS Microbiol. Ecol.">
        <title>Sphaerotilus natans encrusted with nanoball-shaped Fe(III) oxide minerals formed by nitrate-reducing mixotrophic Fe(II) oxidation.</title>
        <authorList>
            <person name="Park S."/>
            <person name="Kim D.H."/>
            <person name="Lee J.H."/>
            <person name="Hur H.G."/>
        </authorList>
    </citation>
    <scope>NUCLEOTIDE SEQUENCE [LARGE SCALE GENOMIC DNA]</scope>
    <source>
        <strain evidence="2 3">DSM 6575</strain>
    </source>
</reference>
<proteinExistence type="predicted"/>
<feature type="region of interest" description="Disordered" evidence="1">
    <location>
        <begin position="134"/>
        <end position="192"/>
    </location>
</feature>
<protein>
    <submittedName>
        <fullName evidence="2">Uncharacterized protein</fullName>
    </submittedName>
</protein>
<feature type="compositionally biased region" description="Basic and acidic residues" evidence="1">
    <location>
        <begin position="79"/>
        <end position="90"/>
    </location>
</feature>
<accession>A0A059KHL6</accession>